<dbReference type="SUPFAM" id="SSF51735">
    <property type="entry name" value="NAD(P)-binding Rossmann-fold domains"/>
    <property type="match status" value="1"/>
</dbReference>
<dbReference type="Pfam" id="PF13460">
    <property type="entry name" value="NAD_binding_10"/>
    <property type="match status" value="1"/>
</dbReference>
<dbReference type="InterPro" id="IPR051606">
    <property type="entry name" value="Polyketide_Oxido-like"/>
</dbReference>
<dbReference type="InterPro" id="IPR036291">
    <property type="entry name" value="NAD(P)-bd_dom_sf"/>
</dbReference>
<dbReference type="AlphaFoldDB" id="A0A7X6HBT6"/>
<feature type="domain" description="NAD(P)-binding" evidence="1">
    <location>
        <begin position="7"/>
        <end position="189"/>
    </location>
</feature>
<dbReference type="PANTHER" id="PTHR43355:SF2">
    <property type="entry name" value="FLAVIN REDUCTASE (NADPH)"/>
    <property type="match status" value="1"/>
</dbReference>
<proteinExistence type="predicted"/>
<dbReference type="PANTHER" id="PTHR43355">
    <property type="entry name" value="FLAVIN REDUCTASE (NADPH)"/>
    <property type="match status" value="1"/>
</dbReference>
<dbReference type="EMBL" id="JAAZSQ010000004">
    <property type="protein sequence ID" value="NKX54199.1"/>
    <property type="molecule type" value="Genomic_DNA"/>
</dbReference>
<dbReference type="InterPro" id="IPR016040">
    <property type="entry name" value="NAD(P)-bd_dom"/>
</dbReference>
<comment type="caution">
    <text evidence="2">The sequence shown here is derived from an EMBL/GenBank/DDBJ whole genome shotgun (WGS) entry which is preliminary data.</text>
</comment>
<accession>A0A7X6HBT6</accession>
<dbReference type="Gene3D" id="3.40.50.720">
    <property type="entry name" value="NAD(P)-binding Rossmann-like Domain"/>
    <property type="match status" value="1"/>
</dbReference>
<dbReference type="RefSeq" id="WP_168485542.1">
    <property type="nucleotide sequence ID" value="NZ_JAAZSQ010000004.1"/>
</dbReference>
<reference evidence="2 3" key="1">
    <citation type="submission" date="2020-04" db="EMBL/GenBank/DDBJ databases">
        <title>Arthrobacter sp. nov.</title>
        <authorList>
            <person name="Liu S."/>
        </authorList>
    </citation>
    <scope>NUCLEOTIDE SEQUENCE [LARGE SCALE GENOMIC DNA]</scope>
    <source>
        <strain evidence="2 3">E918</strain>
    </source>
</reference>
<gene>
    <name evidence="2" type="ORF">HGG74_06510</name>
</gene>
<protein>
    <submittedName>
        <fullName evidence="2">NAD(P)H-binding protein</fullName>
    </submittedName>
</protein>
<evidence type="ECO:0000313" key="2">
    <source>
        <dbReference type="EMBL" id="NKX54199.1"/>
    </source>
</evidence>
<dbReference type="GO" id="GO:0016646">
    <property type="term" value="F:oxidoreductase activity, acting on the CH-NH group of donors, NAD or NADP as acceptor"/>
    <property type="evidence" value="ECO:0007669"/>
    <property type="project" value="TreeGrafter"/>
</dbReference>
<name>A0A7X6HBT6_9MICC</name>
<keyword evidence="3" id="KW-1185">Reference proteome</keyword>
<evidence type="ECO:0000313" key="3">
    <source>
        <dbReference type="Proteomes" id="UP000544090"/>
    </source>
</evidence>
<dbReference type="Proteomes" id="UP000544090">
    <property type="component" value="Unassembled WGS sequence"/>
</dbReference>
<organism evidence="2 3">
    <name type="scientific">Arthrobacter mobilis</name>
    <dbReference type="NCBI Taxonomy" id="2724944"/>
    <lineage>
        <taxon>Bacteria</taxon>
        <taxon>Bacillati</taxon>
        <taxon>Actinomycetota</taxon>
        <taxon>Actinomycetes</taxon>
        <taxon>Micrococcales</taxon>
        <taxon>Micrococcaceae</taxon>
        <taxon>Arthrobacter</taxon>
    </lineage>
</organism>
<sequence length="200" mass="20765">MKIAVYGATGMVGSEITAEALRRGHEVTAVTRSGSAAEGASARTAELSDLDAFQELAAGHDAVVVSVAPDRTGQPHDSFMAAHRAIAGTSVPARVFVVGGAGATEVDGVQLKDLPGFPEAYKPEATTMAEVLDLYRTAAGLDWTMLAPAPVIAPGERTGSYKTGLDSPAGDSISSQDFAIAVLDELEEPKHRNRRFTAAN</sequence>
<evidence type="ECO:0000259" key="1">
    <source>
        <dbReference type="Pfam" id="PF13460"/>
    </source>
</evidence>